<proteinExistence type="predicted"/>
<accession>M2LBE0</accession>
<gene>
    <name evidence="1" type="ORF">BAUCODRAFT_316286</name>
</gene>
<protein>
    <recommendedName>
        <fullName evidence="3">Fe2OG dioxygenase domain-containing protein</fullName>
    </recommendedName>
</protein>
<dbReference type="PANTHER" id="PTHR41677">
    <property type="entry name" value="YALI0B19030P"/>
    <property type="match status" value="1"/>
</dbReference>
<dbReference type="OrthoDB" id="10256055at2759"/>
<dbReference type="eggNOG" id="ENOG502QSJX">
    <property type="taxonomic scope" value="Eukaryota"/>
</dbReference>
<dbReference type="HOGENOM" id="CLU_045155_0_0_1"/>
<dbReference type="RefSeq" id="XP_007681598.1">
    <property type="nucleotide sequence ID" value="XM_007683408.1"/>
</dbReference>
<name>M2LBE0_BAUPA</name>
<sequence>MATAAVVSQPPMPKPHFKPIIHRQTAKRKLDNVAFDPTRHIAFQPPESIMMLKDIGFEGKSPLSPVAASQPFRMFSAECIEKFRDEVLSDDVMKNCSHKSNLSACQLRGYAPKYAPFIFDAWHHPETLAIVSKIAGVDLIPALNYEIGHVNISVKSEKEASDERAIVQRERDSHAADEGIAGCPWEDDKPIVGWHNDSYPFVCVVMLSDCTNMIGGETALRTADGSVIKVRGPEMGCAVVMQGRYITHQALRALGAQERIAMVTSFRPKSPFLPDDTVMTTIRGISDLSEVYYEYGRYRLEILEERIRAQLKQTREAHTAGKKTNTRAIKSFLAEQEAFIQQTDREIVNDDEVVAGFQPVVDIPDVKLPTPPAESGQVSKRVKV</sequence>
<dbReference type="Proteomes" id="UP000011761">
    <property type="component" value="Unassembled WGS sequence"/>
</dbReference>
<dbReference type="GeneID" id="19111536"/>
<dbReference type="AlphaFoldDB" id="M2LBE0"/>
<dbReference type="STRING" id="717646.M2LBE0"/>
<reference evidence="1 2" key="1">
    <citation type="journal article" date="2012" name="PLoS Pathog.">
        <title>Diverse lifestyles and strategies of plant pathogenesis encoded in the genomes of eighteen Dothideomycetes fungi.</title>
        <authorList>
            <person name="Ohm R.A."/>
            <person name="Feau N."/>
            <person name="Henrissat B."/>
            <person name="Schoch C.L."/>
            <person name="Horwitz B.A."/>
            <person name="Barry K.W."/>
            <person name="Condon B.J."/>
            <person name="Copeland A.C."/>
            <person name="Dhillon B."/>
            <person name="Glaser F."/>
            <person name="Hesse C.N."/>
            <person name="Kosti I."/>
            <person name="LaButti K."/>
            <person name="Lindquist E.A."/>
            <person name="Lucas S."/>
            <person name="Salamov A.A."/>
            <person name="Bradshaw R.E."/>
            <person name="Ciuffetti L."/>
            <person name="Hamelin R.C."/>
            <person name="Kema G.H.J."/>
            <person name="Lawrence C."/>
            <person name="Scott J.A."/>
            <person name="Spatafora J.W."/>
            <person name="Turgeon B.G."/>
            <person name="de Wit P.J.G.M."/>
            <person name="Zhong S."/>
            <person name="Goodwin S.B."/>
            <person name="Grigoriev I.V."/>
        </authorList>
    </citation>
    <scope>NUCLEOTIDE SEQUENCE [LARGE SCALE GENOMIC DNA]</scope>
    <source>
        <strain evidence="1 2">UAMH 10762</strain>
    </source>
</reference>
<keyword evidence="2" id="KW-1185">Reference proteome</keyword>
<evidence type="ECO:0008006" key="3">
    <source>
        <dbReference type="Google" id="ProtNLM"/>
    </source>
</evidence>
<evidence type="ECO:0000313" key="1">
    <source>
        <dbReference type="EMBL" id="EMC91152.1"/>
    </source>
</evidence>
<dbReference type="EMBL" id="KB445564">
    <property type="protein sequence ID" value="EMC91152.1"/>
    <property type="molecule type" value="Genomic_DNA"/>
</dbReference>
<dbReference type="OMA" id="CVLMMSD"/>
<evidence type="ECO:0000313" key="2">
    <source>
        <dbReference type="Proteomes" id="UP000011761"/>
    </source>
</evidence>
<dbReference type="KEGG" id="bcom:BAUCODRAFT_316286"/>
<organism evidence="1 2">
    <name type="scientific">Baudoinia panamericana (strain UAMH 10762)</name>
    <name type="common">Angels' share fungus</name>
    <name type="synonym">Baudoinia compniacensis (strain UAMH 10762)</name>
    <dbReference type="NCBI Taxonomy" id="717646"/>
    <lineage>
        <taxon>Eukaryota</taxon>
        <taxon>Fungi</taxon>
        <taxon>Dikarya</taxon>
        <taxon>Ascomycota</taxon>
        <taxon>Pezizomycotina</taxon>
        <taxon>Dothideomycetes</taxon>
        <taxon>Dothideomycetidae</taxon>
        <taxon>Mycosphaerellales</taxon>
        <taxon>Teratosphaeriaceae</taxon>
        <taxon>Baudoinia</taxon>
    </lineage>
</organism>
<dbReference type="PANTHER" id="PTHR41677:SF1">
    <property type="entry name" value="FE2OG DIOXYGENASE DOMAIN-CONTAINING PROTEIN"/>
    <property type="match status" value="1"/>
</dbReference>